<reference evidence="1" key="1">
    <citation type="submission" date="2021-02" db="EMBL/GenBank/DDBJ databases">
        <authorList>
            <person name="Nowell W R."/>
        </authorList>
    </citation>
    <scope>NUCLEOTIDE SEQUENCE</scope>
</reference>
<evidence type="ECO:0000313" key="1">
    <source>
        <dbReference type="EMBL" id="CAF4646135.1"/>
    </source>
</evidence>
<protein>
    <submittedName>
        <fullName evidence="1">Uncharacterized protein</fullName>
    </submittedName>
</protein>
<dbReference type="GO" id="GO:0003824">
    <property type="term" value="F:catalytic activity"/>
    <property type="evidence" value="ECO:0007669"/>
    <property type="project" value="InterPro"/>
</dbReference>
<dbReference type="SUPFAM" id="SSF74650">
    <property type="entry name" value="Galactose mutarotase-like"/>
    <property type="match status" value="1"/>
</dbReference>
<gene>
    <name evidence="1" type="ORF">SRO942_LOCUS50276</name>
</gene>
<accession>A0A8S2ZLA8</accession>
<dbReference type="EMBL" id="CAJOBC010141077">
    <property type="protein sequence ID" value="CAF4646135.1"/>
    <property type="molecule type" value="Genomic_DNA"/>
</dbReference>
<evidence type="ECO:0000313" key="2">
    <source>
        <dbReference type="Proteomes" id="UP000681722"/>
    </source>
</evidence>
<organism evidence="1 2">
    <name type="scientific">Didymodactylos carnosus</name>
    <dbReference type="NCBI Taxonomy" id="1234261"/>
    <lineage>
        <taxon>Eukaryota</taxon>
        <taxon>Metazoa</taxon>
        <taxon>Spiralia</taxon>
        <taxon>Gnathifera</taxon>
        <taxon>Rotifera</taxon>
        <taxon>Eurotatoria</taxon>
        <taxon>Bdelloidea</taxon>
        <taxon>Philodinida</taxon>
        <taxon>Philodinidae</taxon>
        <taxon>Didymodactylos</taxon>
    </lineage>
</organism>
<dbReference type="InterPro" id="IPR011013">
    <property type="entry name" value="Gal_mutarotase_sf_dom"/>
</dbReference>
<proteinExistence type="predicted"/>
<name>A0A8S2ZLA8_9BILA</name>
<dbReference type="Gene3D" id="2.70.98.30">
    <property type="entry name" value="Golgi alpha-mannosidase II, domain 4"/>
    <property type="match status" value="1"/>
</dbReference>
<dbReference type="AlphaFoldDB" id="A0A8S2ZLA8"/>
<dbReference type="Proteomes" id="UP000681722">
    <property type="component" value="Unassembled WGS sequence"/>
</dbReference>
<dbReference type="OrthoDB" id="2016903at2759"/>
<dbReference type="GO" id="GO:0030246">
    <property type="term" value="F:carbohydrate binding"/>
    <property type="evidence" value="ECO:0007669"/>
    <property type="project" value="InterPro"/>
</dbReference>
<comment type="caution">
    <text evidence="1">The sequence shown here is derived from an EMBL/GenBank/DDBJ whole genome shotgun (WGS) entry which is preliminary data.</text>
</comment>
<sequence length="56" mass="6488">MYSNRRLLYDDSQDVGEPLNETAYNTGLVVRGKHFILVDHPDNSALQHRPDSQQLY</sequence>
<dbReference type="GO" id="GO:0005975">
    <property type="term" value="P:carbohydrate metabolic process"/>
    <property type="evidence" value="ECO:0007669"/>
    <property type="project" value="InterPro"/>
</dbReference>
<feature type="non-terminal residue" evidence="1">
    <location>
        <position position="1"/>
    </location>
</feature>